<feature type="domain" description="WYL" evidence="1">
    <location>
        <begin position="22"/>
        <end position="85"/>
    </location>
</feature>
<dbReference type="PANTHER" id="PTHR34580">
    <property type="match status" value="1"/>
</dbReference>
<dbReference type="InParanoid" id="A0A7L4YS53"/>
<dbReference type="Pfam" id="PF13280">
    <property type="entry name" value="WYL"/>
    <property type="match status" value="1"/>
</dbReference>
<dbReference type="Proteomes" id="UP000463857">
    <property type="component" value="Chromosome"/>
</dbReference>
<proteinExistence type="predicted"/>
<dbReference type="OrthoDB" id="3171994at2"/>
<evidence type="ECO:0000313" key="4">
    <source>
        <dbReference type="Proteomes" id="UP000463857"/>
    </source>
</evidence>
<evidence type="ECO:0000259" key="2">
    <source>
        <dbReference type="Pfam" id="PF25583"/>
    </source>
</evidence>
<evidence type="ECO:0000259" key="1">
    <source>
        <dbReference type="Pfam" id="PF13280"/>
    </source>
</evidence>
<dbReference type="KEGG" id="eke:EK0264_16910"/>
<organism evidence="3 4">
    <name type="scientific">Epidermidibacterium keratini</name>
    <dbReference type="NCBI Taxonomy" id="1891644"/>
    <lineage>
        <taxon>Bacteria</taxon>
        <taxon>Bacillati</taxon>
        <taxon>Actinomycetota</taxon>
        <taxon>Actinomycetes</taxon>
        <taxon>Sporichthyales</taxon>
        <taxon>Sporichthyaceae</taxon>
        <taxon>Epidermidibacterium</taxon>
    </lineage>
</organism>
<dbReference type="PANTHER" id="PTHR34580:SF1">
    <property type="entry name" value="PROTEIN PAFC"/>
    <property type="match status" value="1"/>
</dbReference>
<dbReference type="PROSITE" id="PS52050">
    <property type="entry name" value="WYL"/>
    <property type="match status" value="1"/>
</dbReference>
<dbReference type="EMBL" id="CP047156">
    <property type="protein sequence ID" value="QHC01793.1"/>
    <property type="molecule type" value="Genomic_DNA"/>
</dbReference>
<gene>
    <name evidence="3" type="ORF">EK0264_16910</name>
</gene>
<keyword evidence="4" id="KW-1185">Reference proteome</keyword>
<sequence>MRAVHQTQQVAERIGCHRGCADDLQQAIVDRVQVRFAYGGRDRVRTTRTVAPLGLVVKDRVWYLIALSGSEQKTYRLDRIRDLELTAHPAVRPEDFDLATAWEQVVHEVEARRSSVTAVVVIPRALLWVLRRQFGRHLEVVDDEDHGVRVSVAAHSATSLAEQLAGWGSSIEIVSPRDVRRELARIGSELVAAYGASSDV</sequence>
<protein>
    <submittedName>
        <fullName evidence="3">WYL domain-containing protein</fullName>
    </submittedName>
</protein>
<dbReference type="InterPro" id="IPR057727">
    <property type="entry name" value="WCX_dom"/>
</dbReference>
<reference evidence="3 4" key="1">
    <citation type="journal article" date="2018" name="Int. J. Syst. Evol. Microbiol.">
        <title>Epidermidibacterium keratini gen. nov., sp. nov., a member of the family Sporichthyaceae, isolated from keratin epidermis.</title>
        <authorList>
            <person name="Lee D.G."/>
            <person name="Trujillo M.E."/>
            <person name="Kang S."/>
            <person name="Nam J.J."/>
            <person name="Kim Y.J."/>
        </authorList>
    </citation>
    <scope>NUCLEOTIDE SEQUENCE [LARGE SCALE GENOMIC DNA]</scope>
    <source>
        <strain evidence="3 4">EPI-7</strain>
    </source>
</reference>
<dbReference type="InterPro" id="IPR051534">
    <property type="entry name" value="CBASS_pafABC_assoc_protein"/>
</dbReference>
<dbReference type="AlphaFoldDB" id="A0A7L4YS53"/>
<evidence type="ECO:0000313" key="3">
    <source>
        <dbReference type="EMBL" id="QHC01793.1"/>
    </source>
</evidence>
<dbReference type="InterPro" id="IPR026881">
    <property type="entry name" value="WYL_dom"/>
</dbReference>
<name>A0A7L4YS53_9ACTN</name>
<accession>A0A7L4YS53</accession>
<dbReference type="Pfam" id="PF25583">
    <property type="entry name" value="WCX"/>
    <property type="match status" value="1"/>
</dbReference>
<feature type="domain" description="WCX" evidence="2">
    <location>
        <begin position="116"/>
        <end position="190"/>
    </location>
</feature>